<sequence length="147" mass="16901">MPLCGSWVNFLVFLVLSCVSLFCVDSIEAGDVGWTSPAWDQQWQVPHVMPPSHWQGEEVYSVEGPIHEPSHPSHFHHHHEPPRYKVRTVTKIVRKVPKTVTHSYTTYGDDDEPWISLHVDRKHRPKPTILLNGWAKDGKFGLTLNIH</sequence>
<feature type="chain" id="PRO_5042504014" evidence="1">
    <location>
        <begin position="30"/>
        <end position="147"/>
    </location>
</feature>
<dbReference type="GeneID" id="100902093"/>
<evidence type="ECO:0000256" key="1">
    <source>
        <dbReference type="SAM" id="SignalP"/>
    </source>
</evidence>
<dbReference type="RefSeq" id="XP_003748329.1">
    <property type="nucleotide sequence ID" value="XM_003748281.1"/>
</dbReference>
<dbReference type="AlphaFoldDB" id="A0AAJ6W0U1"/>
<organism evidence="2 3">
    <name type="scientific">Galendromus occidentalis</name>
    <name type="common">western predatory mite</name>
    <dbReference type="NCBI Taxonomy" id="34638"/>
    <lineage>
        <taxon>Eukaryota</taxon>
        <taxon>Metazoa</taxon>
        <taxon>Ecdysozoa</taxon>
        <taxon>Arthropoda</taxon>
        <taxon>Chelicerata</taxon>
        <taxon>Arachnida</taxon>
        <taxon>Acari</taxon>
        <taxon>Parasitiformes</taxon>
        <taxon>Mesostigmata</taxon>
        <taxon>Gamasina</taxon>
        <taxon>Phytoseioidea</taxon>
        <taxon>Phytoseiidae</taxon>
        <taxon>Typhlodrominae</taxon>
        <taxon>Galendromus</taxon>
    </lineage>
</organism>
<evidence type="ECO:0000313" key="2">
    <source>
        <dbReference type="Proteomes" id="UP000694867"/>
    </source>
</evidence>
<reference evidence="3" key="1">
    <citation type="submission" date="2025-08" db="UniProtKB">
        <authorList>
            <consortium name="RefSeq"/>
        </authorList>
    </citation>
    <scope>IDENTIFICATION</scope>
</reference>
<dbReference type="Proteomes" id="UP000694867">
    <property type="component" value="Unplaced"/>
</dbReference>
<protein>
    <submittedName>
        <fullName evidence="3">Uncharacterized protein LOC100902093</fullName>
    </submittedName>
</protein>
<name>A0AAJ6W0U1_9ACAR</name>
<feature type="signal peptide" evidence="1">
    <location>
        <begin position="1"/>
        <end position="29"/>
    </location>
</feature>
<dbReference type="KEGG" id="goe:100902093"/>
<accession>A0AAJ6W0U1</accession>
<gene>
    <name evidence="3" type="primary">LOC100902093</name>
</gene>
<keyword evidence="1" id="KW-0732">Signal</keyword>
<keyword evidence="2" id="KW-1185">Reference proteome</keyword>
<proteinExistence type="predicted"/>
<evidence type="ECO:0000313" key="3">
    <source>
        <dbReference type="RefSeq" id="XP_003748329.1"/>
    </source>
</evidence>